<dbReference type="GO" id="GO:0006071">
    <property type="term" value="P:glycerol metabolic process"/>
    <property type="evidence" value="ECO:0007669"/>
    <property type="project" value="InterPro"/>
</dbReference>
<dbReference type="SUPFAM" id="SSF82549">
    <property type="entry name" value="DAK1/DegV-like"/>
    <property type="match status" value="1"/>
</dbReference>
<evidence type="ECO:0000256" key="1">
    <source>
        <dbReference type="ARBA" id="ARBA00023121"/>
    </source>
</evidence>
<dbReference type="SMART" id="SM01121">
    <property type="entry name" value="Dak1_2"/>
    <property type="match status" value="1"/>
</dbReference>
<dbReference type="InterPro" id="IPR033470">
    <property type="entry name" value="FakA-like_C"/>
</dbReference>
<dbReference type="InterPro" id="IPR050270">
    <property type="entry name" value="DegV_domain_contain"/>
</dbReference>
<dbReference type="InterPro" id="IPR048394">
    <property type="entry name" value="FakA-like_M"/>
</dbReference>
<proteinExistence type="predicted"/>
<dbReference type="OrthoDB" id="9780216at2"/>
<accession>A0A5R8QFL0</accession>
<evidence type="ECO:0000259" key="2">
    <source>
        <dbReference type="PROSITE" id="PS51480"/>
    </source>
</evidence>
<dbReference type="InterPro" id="IPR043168">
    <property type="entry name" value="DegV_C"/>
</dbReference>
<dbReference type="PANTHER" id="PTHR33434">
    <property type="entry name" value="DEGV DOMAIN-CONTAINING PROTEIN DR_1986-RELATED"/>
    <property type="match status" value="1"/>
</dbReference>
<dbReference type="InterPro" id="IPR003797">
    <property type="entry name" value="DegV"/>
</dbReference>
<dbReference type="InterPro" id="IPR036117">
    <property type="entry name" value="DhaL_dom_sf"/>
</dbReference>
<dbReference type="SMART" id="SM01120">
    <property type="entry name" value="Dak2"/>
    <property type="match status" value="1"/>
</dbReference>
<protein>
    <submittedName>
        <fullName evidence="3">DegV family EDD domain-containing protein</fullName>
    </submittedName>
</protein>
<dbReference type="Pfam" id="PF21645">
    <property type="entry name" value="FakA-like_M"/>
    <property type="match status" value="1"/>
</dbReference>
<dbReference type="SUPFAM" id="SSF101473">
    <property type="entry name" value="DhaL-like"/>
    <property type="match status" value="1"/>
</dbReference>
<dbReference type="Pfam" id="PF02645">
    <property type="entry name" value="DegV"/>
    <property type="match status" value="1"/>
</dbReference>
<dbReference type="Gene3D" id="3.40.50.10170">
    <property type="match status" value="1"/>
</dbReference>
<evidence type="ECO:0000313" key="3">
    <source>
        <dbReference type="EMBL" id="TLG75449.1"/>
    </source>
</evidence>
<dbReference type="PROSITE" id="PS51480">
    <property type="entry name" value="DHAL"/>
    <property type="match status" value="1"/>
</dbReference>
<dbReference type="NCBIfam" id="TIGR00762">
    <property type="entry name" value="DegV"/>
    <property type="match status" value="1"/>
</dbReference>
<keyword evidence="1" id="KW-0446">Lipid-binding</keyword>
<dbReference type="AlphaFoldDB" id="A0A5R8QFL0"/>
<dbReference type="PROSITE" id="PS51482">
    <property type="entry name" value="DEGV"/>
    <property type="match status" value="1"/>
</dbReference>
<dbReference type="Gene3D" id="3.30.1180.10">
    <property type="match status" value="1"/>
</dbReference>
<sequence length="588" mass="65053">MKINYSQFYQGIIIGSKKIIENKNQLNQINVFPVADADTGSNLSETAKNITQYMSNEESIAQVFKSAARGAFIGARGNSGIIFAQFMDFCAKEMPDTPSIELSDFSTKMKQAVDNLYNYVIDPVEGTILTILRSWAHTLESYKQHDDFDEYIDSVIINTYATLQNTPELLPVLKKRGVVDSGAQGMFYFIEGLMQSFSKTNQSILTHEPKITENVIIETSDLADSDVYRYCCEFMLEKHDAITKEELANFGDSALILEQNDLVKVHIHSNNPDLVAKYLLTRGTITTQKVEDMQLQKNVGSNKKGSIAIITDSIADLPGEYVTEQQIFVIPLSLEINGQSYLDRLTIQSEDFSFMNAHTNQQPKSSLPSLYAIERTLDFVFAHYDEAIIITVSGKLSGTYKTLNQYVKKYSDKKIQVIDSKLNSGAQGLLVKKAVALREQGKDLETITNDLTAQRENYKILVALDTTKGLARSGRVSNTTASILKALNFKPIMSLNKDGEGIAFGASFSQAGLKKKILKSIAKENNISGINNYVILHANCPDKADQFAAEIEQLIGKKADYISNISPVVEATAGAGAIAVAYETEAKK</sequence>
<dbReference type="PANTHER" id="PTHR33434:SF4">
    <property type="entry name" value="PHOSPHATASE PROTEIN"/>
    <property type="match status" value="1"/>
</dbReference>
<dbReference type="Pfam" id="PF02734">
    <property type="entry name" value="Dak2"/>
    <property type="match status" value="1"/>
</dbReference>
<organism evidence="3 4">
    <name type="scientific">Culicoidibacter larvae</name>
    <dbReference type="NCBI Taxonomy" id="2579976"/>
    <lineage>
        <taxon>Bacteria</taxon>
        <taxon>Bacillati</taxon>
        <taxon>Bacillota</taxon>
        <taxon>Culicoidibacteria</taxon>
        <taxon>Culicoidibacterales</taxon>
        <taxon>Culicoidibacteraceae</taxon>
        <taxon>Culicoidibacter</taxon>
    </lineage>
</organism>
<dbReference type="Proteomes" id="UP000306912">
    <property type="component" value="Unassembled WGS sequence"/>
</dbReference>
<keyword evidence="4" id="KW-1185">Reference proteome</keyword>
<evidence type="ECO:0000313" key="4">
    <source>
        <dbReference type="Proteomes" id="UP000306912"/>
    </source>
</evidence>
<dbReference type="GO" id="GO:0004371">
    <property type="term" value="F:glycerone kinase activity"/>
    <property type="evidence" value="ECO:0007669"/>
    <property type="project" value="InterPro"/>
</dbReference>
<comment type="caution">
    <text evidence="3">The sequence shown here is derived from an EMBL/GenBank/DDBJ whole genome shotgun (WGS) entry which is preliminary data.</text>
</comment>
<feature type="domain" description="DhaL" evidence="2">
    <location>
        <begin position="6"/>
        <end position="195"/>
    </location>
</feature>
<dbReference type="GO" id="GO:0008289">
    <property type="term" value="F:lipid binding"/>
    <property type="evidence" value="ECO:0007669"/>
    <property type="project" value="UniProtKB-KW"/>
</dbReference>
<name>A0A5R8QFL0_9FIRM</name>
<dbReference type="Gene3D" id="1.25.40.340">
    <property type="match status" value="1"/>
</dbReference>
<dbReference type="RefSeq" id="WP_138190656.1">
    <property type="nucleotide sequence ID" value="NZ_VBWP01000003.1"/>
</dbReference>
<gene>
    <name evidence="3" type="ORF">FEZ08_05220</name>
</gene>
<dbReference type="InParanoid" id="A0A5R8QFL0"/>
<dbReference type="EMBL" id="VBWP01000003">
    <property type="protein sequence ID" value="TLG75449.1"/>
    <property type="molecule type" value="Genomic_DNA"/>
</dbReference>
<reference evidence="3 4" key="1">
    <citation type="submission" date="2019-05" db="EMBL/GenBank/DDBJ databases">
        <title>Culicoidintestinum kansasii gen. nov., sp. nov. from the gastrointestinal tract of the biting midge, Culicoides sonorensis.</title>
        <authorList>
            <person name="Neupane S."/>
            <person name="Ghosh A."/>
            <person name="Gunther S."/>
            <person name="Martin K."/>
            <person name="Zurek L."/>
        </authorList>
    </citation>
    <scope>NUCLEOTIDE SEQUENCE [LARGE SCALE GENOMIC DNA]</scope>
    <source>
        <strain evidence="3 4">CS-1</strain>
    </source>
</reference>
<dbReference type="InterPro" id="IPR004007">
    <property type="entry name" value="DhaL_dom"/>
</dbReference>